<sequence>MIRKLITTQGLVLSCILHDSTSTTREMANYIGVTERTTLKIISDLETEGYVKRSRIGRRNVYSVDPKLPLRHLAEEVISILTKEIAGDPVSL</sequence>
<gene>
    <name evidence="1" type="ORF">METZ01_LOCUS207361</name>
</gene>
<dbReference type="AlphaFoldDB" id="A0A382EXH8"/>
<protein>
    <recommendedName>
        <fullName evidence="2">HTH marR-type domain-containing protein</fullName>
    </recommendedName>
</protein>
<accession>A0A382EXH8</accession>
<dbReference type="InterPro" id="IPR036388">
    <property type="entry name" value="WH-like_DNA-bd_sf"/>
</dbReference>
<dbReference type="EMBL" id="UINC01046459">
    <property type="protein sequence ID" value="SVB54507.1"/>
    <property type="molecule type" value="Genomic_DNA"/>
</dbReference>
<name>A0A382EXH8_9ZZZZ</name>
<proteinExistence type="predicted"/>
<dbReference type="Gene3D" id="1.10.10.10">
    <property type="entry name" value="Winged helix-like DNA-binding domain superfamily/Winged helix DNA-binding domain"/>
    <property type="match status" value="1"/>
</dbReference>
<dbReference type="InterPro" id="IPR036390">
    <property type="entry name" value="WH_DNA-bd_sf"/>
</dbReference>
<organism evidence="1">
    <name type="scientific">marine metagenome</name>
    <dbReference type="NCBI Taxonomy" id="408172"/>
    <lineage>
        <taxon>unclassified sequences</taxon>
        <taxon>metagenomes</taxon>
        <taxon>ecological metagenomes</taxon>
    </lineage>
</organism>
<dbReference type="CDD" id="cd00090">
    <property type="entry name" value="HTH_ARSR"/>
    <property type="match status" value="1"/>
</dbReference>
<reference evidence="1" key="1">
    <citation type="submission" date="2018-05" db="EMBL/GenBank/DDBJ databases">
        <authorList>
            <person name="Lanie J.A."/>
            <person name="Ng W.-L."/>
            <person name="Kazmierczak K.M."/>
            <person name="Andrzejewski T.M."/>
            <person name="Davidsen T.M."/>
            <person name="Wayne K.J."/>
            <person name="Tettelin H."/>
            <person name="Glass J.I."/>
            <person name="Rusch D."/>
            <person name="Podicherti R."/>
            <person name="Tsui H.-C.T."/>
            <person name="Winkler M.E."/>
        </authorList>
    </citation>
    <scope>NUCLEOTIDE SEQUENCE</scope>
</reference>
<evidence type="ECO:0008006" key="2">
    <source>
        <dbReference type="Google" id="ProtNLM"/>
    </source>
</evidence>
<evidence type="ECO:0000313" key="1">
    <source>
        <dbReference type="EMBL" id="SVB54507.1"/>
    </source>
</evidence>
<dbReference type="PROSITE" id="PS51257">
    <property type="entry name" value="PROKAR_LIPOPROTEIN"/>
    <property type="match status" value="1"/>
</dbReference>
<dbReference type="InterPro" id="IPR011991">
    <property type="entry name" value="ArsR-like_HTH"/>
</dbReference>
<dbReference type="SUPFAM" id="SSF46785">
    <property type="entry name" value="Winged helix' DNA-binding domain"/>
    <property type="match status" value="1"/>
</dbReference>